<evidence type="ECO:0000313" key="2">
    <source>
        <dbReference type="Proteomes" id="UP001501666"/>
    </source>
</evidence>
<sequence>MRVDAAVRVAIPAPPTAGTTTAAASTPPSAPAIPSPATDLITVTQMVCDRPNPAKHLVLQPLPFSADIQTEQGELLERPVVAPLDVLDAAQP</sequence>
<comment type="caution">
    <text evidence="1">The sequence shown here is derived from an EMBL/GenBank/DDBJ whole genome shotgun (WGS) entry which is preliminary data.</text>
</comment>
<evidence type="ECO:0000313" key="1">
    <source>
        <dbReference type="EMBL" id="GAA2658952.1"/>
    </source>
</evidence>
<protein>
    <submittedName>
        <fullName evidence="1">Uncharacterized protein</fullName>
    </submittedName>
</protein>
<dbReference type="Proteomes" id="UP001501666">
    <property type="component" value="Unassembled WGS sequence"/>
</dbReference>
<dbReference type="EMBL" id="BAAATE010000006">
    <property type="protein sequence ID" value="GAA2658952.1"/>
    <property type="molecule type" value="Genomic_DNA"/>
</dbReference>
<accession>A0ABN3RRL9</accession>
<proteinExistence type="predicted"/>
<organism evidence="1 2">
    <name type="scientific">Nonomuraea recticatena</name>
    <dbReference type="NCBI Taxonomy" id="46178"/>
    <lineage>
        <taxon>Bacteria</taxon>
        <taxon>Bacillati</taxon>
        <taxon>Actinomycetota</taxon>
        <taxon>Actinomycetes</taxon>
        <taxon>Streptosporangiales</taxon>
        <taxon>Streptosporangiaceae</taxon>
        <taxon>Nonomuraea</taxon>
    </lineage>
</organism>
<gene>
    <name evidence="1" type="ORF">GCM10010412_030640</name>
</gene>
<keyword evidence="2" id="KW-1185">Reference proteome</keyword>
<name>A0ABN3RRL9_9ACTN</name>
<reference evidence="1 2" key="1">
    <citation type="journal article" date="2019" name="Int. J. Syst. Evol. Microbiol.">
        <title>The Global Catalogue of Microorganisms (GCM) 10K type strain sequencing project: providing services to taxonomists for standard genome sequencing and annotation.</title>
        <authorList>
            <consortium name="The Broad Institute Genomics Platform"/>
            <consortium name="The Broad Institute Genome Sequencing Center for Infectious Disease"/>
            <person name="Wu L."/>
            <person name="Ma J."/>
        </authorList>
    </citation>
    <scope>NUCLEOTIDE SEQUENCE [LARGE SCALE GENOMIC DNA]</scope>
    <source>
        <strain evidence="1 2">JCM 6835</strain>
    </source>
</reference>